<protein>
    <recommendedName>
        <fullName evidence="3">Polyketide cyclase</fullName>
    </recommendedName>
</protein>
<proteinExistence type="predicted"/>
<dbReference type="Pfam" id="PF10604">
    <property type="entry name" value="Polyketide_cyc2"/>
    <property type="match status" value="1"/>
</dbReference>
<keyword evidence="2" id="KW-1185">Reference proteome</keyword>
<dbReference type="EMBL" id="BAQJ01000315">
    <property type="protein sequence ID" value="GBQ76791.1"/>
    <property type="molecule type" value="Genomic_DNA"/>
</dbReference>
<dbReference type="PANTHER" id="PTHR39332">
    <property type="entry name" value="BLL4707 PROTEIN"/>
    <property type="match status" value="1"/>
</dbReference>
<dbReference type="Proteomes" id="UP001061452">
    <property type="component" value="Unassembled WGS sequence"/>
</dbReference>
<dbReference type="InterPro" id="IPR023393">
    <property type="entry name" value="START-like_dom_sf"/>
</dbReference>
<name>A0ABQ0PNR1_9PROT</name>
<dbReference type="Gene3D" id="3.30.530.20">
    <property type="match status" value="1"/>
</dbReference>
<evidence type="ECO:0000313" key="1">
    <source>
        <dbReference type="EMBL" id="GBQ76791.1"/>
    </source>
</evidence>
<dbReference type="PANTHER" id="PTHR39332:SF7">
    <property type="entry name" value="SRPBCC FAMILY PROTEIN"/>
    <property type="match status" value="1"/>
</dbReference>
<comment type="caution">
    <text evidence="1">The sequence shown here is derived from an EMBL/GenBank/DDBJ whole genome shotgun (WGS) entry which is preliminary data.</text>
</comment>
<reference evidence="1" key="1">
    <citation type="submission" date="2013-04" db="EMBL/GenBank/DDBJ databases">
        <title>The genome sequencing project of 58 acetic acid bacteria.</title>
        <authorList>
            <person name="Okamoto-Kainuma A."/>
            <person name="Ishikawa M."/>
            <person name="Umino S."/>
            <person name="Koizumi Y."/>
            <person name="Shiwa Y."/>
            <person name="Yoshikawa H."/>
            <person name="Matsutani M."/>
            <person name="Matsushita K."/>
        </authorList>
    </citation>
    <scope>NUCLEOTIDE SEQUENCE</scope>
    <source>
        <strain evidence="1">NRIC 0521</strain>
    </source>
</reference>
<dbReference type="CDD" id="cd07821">
    <property type="entry name" value="PYR_PYL_RCAR_like"/>
    <property type="match status" value="1"/>
</dbReference>
<sequence length="166" mass="18326">MASRFDPTQKKTRGLHMIHVMASSVINAPVSSVWGLIRDFGALGRWLPGVKSCVIEGDDPGDRVGAIRRVEMGDVGVIREQLLALSDVDHAVTFSIIESALPIRNYRSTITLLPVTDGDRTFIRWRGQFEAAAEHAASMEARMPTHIYQPAFDRLAEILAQGETRA</sequence>
<evidence type="ECO:0008006" key="3">
    <source>
        <dbReference type="Google" id="ProtNLM"/>
    </source>
</evidence>
<organism evidence="1 2">
    <name type="scientific">Komagataeibacter intermedius NRIC 0521</name>
    <dbReference type="NCBI Taxonomy" id="1307934"/>
    <lineage>
        <taxon>Bacteria</taxon>
        <taxon>Pseudomonadati</taxon>
        <taxon>Pseudomonadota</taxon>
        <taxon>Alphaproteobacteria</taxon>
        <taxon>Acetobacterales</taxon>
        <taxon>Acetobacteraceae</taxon>
        <taxon>Komagataeibacter</taxon>
    </lineage>
</organism>
<gene>
    <name evidence="1" type="ORF">AA0521_2960</name>
</gene>
<evidence type="ECO:0000313" key="2">
    <source>
        <dbReference type="Proteomes" id="UP001061452"/>
    </source>
</evidence>
<dbReference type="InterPro" id="IPR019587">
    <property type="entry name" value="Polyketide_cyclase/dehydratase"/>
</dbReference>
<accession>A0ABQ0PNR1</accession>
<dbReference type="SUPFAM" id="SSF55961">
    <property type="entry name" value="Bet v1-like"/>
    <property type="match status" value="1"/>
</dbReference>